<sequence length="288" mass="31520">MNEKKEQWTVGSILKWTRQYFCEKGVASPRLDAEVLLSHILGKDRLYLYVHFDRPLDEQELTEYRRLVKQRALRTPVAYLVGYKEFMGLPFAVTPDVLIPRPDTEVLVEAVLERVTEKDQTSILDIGTGSGAIIISLLTKLPQARGLAVDLSAAALAVAGQNAVNQQVGDRLQLVAGDIFEPVLNQRFDVIVSNPPYIPDKDIAGLEPEVRQEPHGALAGGQDGLDFYRRIISQAPGYVNPGGFLALEVGIHQAEAVAALAEAGGILTVEAICQDYGGVERVLILRAP</sequence>
<dbReference type="NCBIfam" id="TIGR03534">
    <property type="entry name" value="RF_mod_PrmC"/>
    <property type="match status" value="1"/>
</dbReference>
<dbReference type="InterPro" id="IPR040758">
    <property type="entry name" value="PrmC_N"/>
</dbReference>
<feature type="binding site" evidence="5">
    <location>
        <begin position="127"/>
        <end position="131"/>
    </location>
    <ligand>
        <name>S-adenosyl-L-methionine</name>
        <dbReference type="ChEBI" id="CHEBI:59789"/>
    </ligand>
</feature>
<dbReference type="CDD" id="cd02440">
    <property type="entry name" value="AdoMet_MTases"/>
    <property type="match status" value="1"/>
</dbReference>
<dbReference type="PROSITE" id="PS00092">
    <property type="entry name" value="N6_MTASE"/>
    <property type="match status" value="1"/>
</dbReference>
<keyword evidence="2 5" id="KW-0808">Transferase</keyword>
<dbReference type="PANTHER" id="PTHR18895">
    <property type="entry name" value="HEMK METHYLTRANSFERASE"/>
    <property type="match status" value="1"/>
</dbReference>
<evidence type="ECO:0000256" key="5">
    <source>
        <dbReference type="HAMAP-Rule" id="MF_02126"/>
    </source>
</evidence>
<gene>
    <name evidence="5" type="primary">prmC</name>
    <name evidence="8" type="ORF">EV210_11864</name>
</gene>
<organism evidence="8 9">
    <name type="scientific">Anaerospora hongkongensis</name>
    <dbReference type="NCBI Taxonomy" id="244830"/>
    <lineage>
        <taxon>Bacteria</taxon>
        <taxon>Bacillati</taxon>
        <taxon>Bacillota</taxon>
        <taxon>Negativicutes</taxon>
        <taxon>Selenomonadales</taxon>
        <taxon>Sporomusaceae</taxon>
        <taxon>Anaerospora</taxon>
    </lineage>
</organism>
<keyword evidence="1 5" id="KW-0489">Methyltransferase</keyword>
<evidence type="ECO:0000256" key="3">
    <source>
        <dbReference type="ARBA" id="ARBA00022691"/>
    </source>
</evidence>
<feature type="domain" description="Release factor glutamine methyltransferase N-terminal" evidence="7">
    <location>
        <begin position="13"/>
        <end position="82"/>
    </location>
</feature>
<comment type="similarity">
    <text evidence="5">Belongs to the protein N5-glutamine methyltransferase family. PrmC subfamily.</text>
</comment>
<reference evidence="8 9" key="1">
    <citation type="submission" date="2019-03" db="EMBL/GenBank/DDBJ databases">
        <title>Genomic Encyclopedia of Type Strains, Phase IV (KMG-IV): sequencing the most valuable type-strain genomes for metagenomic binning, comparative biology and taxonomic classification.</title>
        <authorList>
            <person name="Goeker M."/>
        </authorList>
    </citation>
    <scope>NUCLEOTIDE SEQUENCE [LARGE SCALE GENOMIC DNA]</scope>
    <source>
        <strain evidence="8 9">DSM 15969</strain>
    </source>
</reference>
<comment type="function">
    <text evidence="5">Methylates the class 1 translation termination release factors RF1/PrfA and RF2/PrfB on the glutamine residue of the universally conserved GGQ motif.</text>
</comment>
<dbReference type="EC" id="2.1.1.297" evidence="5"/>
<dbReference type="SUPFAM" id="SSF53335">
    <property type="entry name" value="S-adenosyl-L-methionine-dependent methyltransferases"/>
    <property type="match status" value="1"/>
</dbReference>
<dbReference type="HAMAP" id="MF_02126">
    <property type="entry name" value="RF_methyltr_PrmC"/>
    <property type="match status" value="1"/>
</dbReference>
<accession>A0A4R1PZ64</accession>
<evidence type="ECO:0000313" key="9">
    <source>
        <dbReference type="Proteomes" id="UP000295063"/>
    </source>
</evidence>
<dbReference type="InterPro" id="IPR004556">
    <property type="entry name" value="HemK-like"/>
</dbReference>
<comment type="catalytic activity">
    <reaction evidence="4 5">
        <text>L-glutaminyl-[peptide chain release factor] + S-adenosyl-L-methionine = N(5)-methyl-L-glutaminyl-[peptide chain release factor] + S-adenosyl-L-homocysteine + H(+)</text>
        <dbReference type="Rhea" id="RHEA:42896"/>
        <dbReference type="Rhea" id="RHEA-COMP:10271"/>
        <dbReference type="Rhea" id="RHEA-COMP:10272"/>
        <dbReference type="ChEBI" id="CHEBI:15378"/>
        <dbReference type="ChEBI" id="CHEBI:30011"/>
        <dbReference type="ChEBI" id="CHEBI:57856"/>
        <dbReference type="ChEBI" id="CHEBI:59789"/>
        <dbReference type="ChEBI" id="CHEBI:61891"/>
        <dbReference type="EC" id="2.1.1.297"/>
    </reaction>
</comment>
<keyword evidence="9" id="KW-1185">Reference proteome</keyword>
<dbReference type="FunFam" id="3.40.50.150:FF:000053">
    <property type="entry name" value="Release factor glutamine methyltransferase"/>
    <property type="match status" value="1"/>
</dbReference>
<dbReference type="PANTHER" id="PTHR18895:SF74">
    <property type="entry name" value="MTRF1L RELEASE FACTOR GLUTAMINE METHYLTRANSFERASE"/>
    <property type="match status" value="1"/>
</dbReference>
<feature type="domain" description="Methyltransferase small" evidence="6">
    <location>
        <begin position="111"/>
        <end position="201"/>
    </location>
</feature>
<dbReference type="Pfam" id="PF05175">
    <property type="entry name" value="MTS"/>
    <property type="match status" value="1"/>
</dbReference>
<dbReference type="Proteomes" id="UP000295063">
    <property type="component" value="Unassembled WGS sequence"/>
</dbReference>
<dbReference type="OrthoDB" id="9800643at2"/>
<dbReference type="InterPro" id="IPR050320">
    <property type="entry name" value="N5-glutamine_MTase"/>
</dbReference>
<dbReference type="NCBIfam" id="TIGR00536">
    <property type="entry name" value="hemK_fam"/>
    <property type="match status" value="1"/>
</dbReference>
<proteinExistence type="inferred from homology"/>
<dbReference type="GO" id="GO:0032259">
    <property type="term" value="P:methylation"/>
    <property type="evidence" value="ECO:0007669"/>
    <property type="project" value="UniProtKB-KW"/>
</dbReference>
<evidence type="ECO:0000256" key="4">
    <source>
        <dbReference type="ARBA" id="ARBA00048391"/>
    </source>
</evidence>
<evidence type="ECO:0000259" key="7">
    <source>
        <dbReference type="Pfam" id="PF17827"/>
    </source>
</evidence>
<dbReference type="GO" id="GO:0102559">
    <property type="term" value="F:peptide chain release factor N(5)-glutamine methyltransferase activity"/>
    <property type="evidence" value="ECO:0007669"/>
    <property type="project" value="UniProtKB-EC"/>
</dbReference>
<dbReference type="AlphaFoldDB" id="A0A4R1PZ64"/>
<dbReference type="Pfam" id="PF17827">
    <property type="entry name" value="PrmC_N"/>
    <property type="match status" value="1"/>
</dbReference>
<dbReference type="InterPro" id="IPR007848">
    <property type="entry name" value="Small_mtfrase_dom"/>
</dbReference>
<feature type="binding site" evidence="5">
    <location>
        <position position="194"/>
    </location>
    <ligand>
        <name>S-adenosyl-L-methionine</name>
        <dbReference type="ChEBI" id="CHEBI:59789"/>
    </ligand>
</feature>
<name>A0A4R1PZ64_9FIRM</name>
<comment type="caution">
    <text evidence="5">Lacks conserved residue(s) required for the propagation of feature annotation.</text>
</comment>
<comment type="caution">
    <text evidence="8">The sequence shown here is derived from an EMBL/GenBank/DDBJ whole genome shotgun (WGS) entry which is preliminary data.</text>
</comment>
<evidence type="ECO:0000256" key="2">
    <source>
        <dbReference type="ARBA" id="ARBA00022679"/>
    </source>
</evidence>
<evidence type="ECO:0000256" key="1">
    <source>
        <dbReference type="ARBA" id="ARBA00022603"/>
    </source>
</evidence>
<dbReference type="GO" id="GO:0003676">
    <property type="term" value="F:nucleic acid binding"/>
    <property type="evidence" value="ECO:0007669"/>
    <property type="project" value="InterPro"/>
</dbReference>
<evidence type="ECO:0000259" key="6">
    <source>
        <dbReference type="Pfam" id="PF05175"/>
    </source>
</evidence>
<keyword evidence="3 5" id="KW-0949">S-adenosyl-L-methionine</keyword>
<protein>
    <recommendedName>
        <fullName evidence="5">Release factor glutamine methyltransferase</fullName>
        <shortName evidence="5">RF MTase</shortName>
        <ecNumber evidence="5">2.1.1.297</ecNumber>
    </recommendedName>
    <alternativeName>
        <fullName evidence="5">N5-glutamine methyltransferase PrmC</fullName>
    </alternativeName>
    <alternativeName>
        <fullName evidence="5">Protein-(glutamine-N5) MTase PrmC</fullName>
    </alternativeName>
    <alternativeName>
        <fullName evidence="5">Protein-glutamine N-methyltransferase PrmC</fullName>
    </alternativeName>
</protein>
<dbReference type="EMBL" id="SLUI01000018">
    <property type="protein sequence ID" value="TCL33291.1"/>
    <property type="molecule type" value="Genomic_DNA"/>
</dbReference>
<dbReference type="Gene3D" id="3.40.50.150">
    <property type="entry name" value="Vaccinia Virus protein VP39"/>
    <property type="match status" value="1"/>
</dbReference>
<dbReference type="Gene3D" id="1.10.8.10">
    <property type="entry name" value="DNA helicase RuvA subunit, C-terminal domain"/>
    <property type="match status" value="1"/>
</dbReference>
<evidence type="ECO:0000313" key="8">
    <source>
        <dbReference type="EMBL" id="TCL33291.1"/>
    </source>
</evidence>
<dbReference type="RefSeq" id="WP_132083161.1">
    <property type="nucleotide sequence ID" value="NZ_SLUI01000018.1"/>
</dbReference>
<feature type="binding site" evidence="5">
    <location>
        <position position="150"/>
    </location>
    <ligand>
        <name>S-adenosyl-L-methionine</name>
        <dbReference type="ChEBI" id="CHEBI:59789"/>
    </ligand>
</feature>
<dbReference type="InterPro" id="IPR002052">
    <property type="entry name" value="DNA_methylase_N6_adenine_CS"/>
</dbReference>
<dbReference type="InterPro" id="IPR029063">
    <property type="entry name" value="SAM-dependent_MTases_sf"/>
</dbReference>
<feature type="binding site" evidence="5">
    <location>
        <begin position="194"/>
        <end position="197"/>
    </location>
    <ligand>
        <name>substrate</name>
    </ligand>
</feature>
<dbReference type="InterPro" id="IPR019874">
    <property type="entry name" value="RF_methyltr_PrmC"/>
</dbReference>